<feature type="compositionally biased region" description="Polar residues" evidence="5">
    <location>
        <begin position="1791"/>
        <end position="1818"/>
    </location>
</feature>
<dbReference type="GO" id="GO:0005737">
    <property type="term" value="C:cytoplasm"/>
    <property type="evidence" value="ECO:0007669"/>
    <property type="project" value="TreeGrafter"/>
</dbReference>
<dbReference type="GO" id="GO:0005886">
    <property type="term" value="C:plasma membrane"/>
    <property type="evidence" value="ECO:0007669"/>
    <property type="project" value="TreeGrafter"/>
</dbReference>
<dbReference type="GO" id="GO:0007264">
    <property type="term" value="P:small GTPase-mediated signal transduction"/>
    <property type="evidence" value="ECO:0007669"/>
    <property type="project" value="InterPro"/>
</dbReference>
<dbReference type="STRING" id="675824.A0A1E3Q457"/>
<dbReference type="InterPro" id="IPR056372">
    <property type="entry name" value="TPR_DOCK"/>
</dbReference>
<evidence type="ECO:0000256" key="2">
    <source>
        <dbReference type="ARBA" id="ARBA00022553"/>
    </source>
</evidence>
<dbReference type="PANTHER" id="PTHR45653">
    <property type="entry name" value="DEDICATOR OF CYTOKINESIS"/>
    <property type="match status" value="1"/>
</dbReference>
<evidence type="ECO:0000313" key="8">
    <source>
        <dbReference type="EMBL" id="ODQ72390.1"/>
    </source>
</evidence>
<evidence type="ECO:0000256" key="1">
    <source>
        <dbReference type="ARBA" id="ARBA00022443"/>
    </source>
</evidence>
<dbReference type="Pfam" id="PF23554">
    <property type="entry name" value="TPR_DOCK"/>
    <property type="match status" value="1"/>
</dbReference>
<dbReference type="PANTHER" id="PTHR45653:SF10">
    <property type="entry name" value="MYOBLAST CITY, ISOFORM B"/>
    <property type="match status" value="1"/>
</dbReference>
<dbReference type="PROSITE" id="PS50002">
    <property type="entry name" value="SH3"/>
    <property type="match status" value="1"/>
</dbReference>
<evidence type="ECO:0000259" key="6">
    <source>
        <dbReference type="PROSITE" id="PS50002"/>
    </source>
</evidence>
<dbReference type="Pfam" id="PF16172">
    <property type="entry name" value="DOCK_N"/>
    <property type="match status" value="1"/>
</dbReference>
<proteinExistence type="inferred from homology"/>
<organism evidence="8 9">
    <name type="scientific">Lipomyces starkeyi NRRL Y-11557</name>
    <dbReference type="NCBI Taxonomy" id="675824"/>
    <lineage>
        <taxon>Eukaryota</taxon>
        <taxon>Fungi</taxon>
        <taxon>Dikarya</taxon>
        <taxon>Ascomycota</taxon>
        <taxon>Saccharomycotina</taxon>
        <taxon>Lipomycetes</taxon>
        <taxon>Lipomycetales</taxon>
        <taxon>Lipomycetaceae</taxon>
        <taxon>Lipomyces</taxon>
    </lineage>
</organism>
<dbReference type="EMBL" id="KV454295">
    <property type="protein sequence ID" value="ODQ72390.1"/>
    <property type="molecule type" value="Genomic_DNA"/>
</dbReference>
<feature type="compositionally biased region" description="Polar residues" evidence="5">
    <location>
        <begin position="1825"/>
        <end position="1848"/>
    </location>
</feature>
<keyword evidence="2" id="KW-0597">Phosphoprotein</keyword>
<dbReference type="PROSITE" id="PS51651">
    <property type="entry name" value="DOCKER"/>
    <property type="match status" value="1"/>
</dbReference>
<dbReference type="OrthoDB" id="18896at2759"/>
<feature type="region of interest" description="Disordered" evidence="5">
    <location>
        <begin position="1897"/>
        <end position="1917"/>
    </location>
</feature>
<dbReference type="InterPro" id="IPR032376">
    <property type="entry name" value="DOCK_N"/>
</dbReference>
<evidence type="ECO:0000256" key="4">
    <source>
        <dbReference type="PROSITE-ProRule" id="PRU00984"/>
    </source>
</evidence>
<feature type="region of interest" description="Disordered" evidence="5">
    <location>
        <begin position="1791"/>
        <end position="1848"/>
    </location>
</feature>
<protein>
    <recommendedName>
        <fullName evidence="10">DOCKER domain-containing protein</fullName>
    </recommendedName>
</protein>
<dbReference type="CDD" id="cd11684">
    <property type="entry name" value="DHR2_DOCK"/>
    <property type="match status" value="1"/>
</dbReference>
<gene>
    <name evidence="8" type="ORF">LIPSTDRAFT_3791</name>
</gene>
<dbReference type="InterPro" id="IPR001452">
    <property type="entry name" value="SH3_domain"/>
</dbReference>
<dbReference type="SUPFAM" id="SSF50044">
    <property type="entry name" value="SH3-domain"/>
    <property type="match status" value="1"/>
</dbReference>
<dbReference type="InterPro" id="IPR027357">
    <property type="entry name" value="DOCKER_dom"/>
</dbReference>
<dbReference type="InterPro" id="IPR026791">
    <property type="entry name" value="DOCK"/>
</dbReference>
<dbReference type="Gene3D" id="1.20.1270.350">
    <property type="entry name" value="Dedicator of cytokinesis N-terminal subdomain"/>
    <property type="match status" value="1"/>
</dbReference>
<dbReference type="Pfam" id="PF20421">
    <property type="entry name" value="DHR-2_Lobe_C"/>
    <property type="match status" value="1"/>
</dbReference>
<name>A0A1E3Q457_LIPST</name>
<evidence type="ECO:0008006" key="10">
    <source>
        <dbReference type="Google" id="ProtNLM"/>
    </source>
</evidence>
<dbReference type="InterPro" id="IPR042455">
    <property type="entry name" value="DOCK_N_sub1"/>
</dbReference>
<feature type="compositionally biased region" description="Polar residues" evidence="5">
    <location>
        <begin position="1908"/>
        <end position="1917"/>
    </location>
</feature>
<dbReference type="GO" id="GO:0005085">
    <property type="term" value="F:guanyl-nucleotide exchange factor activity"/>
    <property type="evidence" value="ECO:0007669"/>
    <property type="project" value="InterPro"/>
</dbReference>
<evidence type="ECO:0000313" key="9">
    <source>
        <dbReference type="Proteomes" id="UP000094385"/>
    </source>
</evidence>
<feature type="domain" description="DOCKER" evidence="7">
    <location>
        <begin position="1319"/>
        <end position="1756"/>
    </location>
</feature>
<accession>A0A1E3Q457</accession>
<dbReference type="InterPro" id="IPR043161">
    <property type="entry name" value="DOCK_C_lobe_A"/>
</dbReference>
<evidence type="ECO:0000259" key="7">
    <source>
        <dbReference type="PROSITE" id="PS51651"/>
    </source>
</evidence>
<evidence type="ECO:0000256" key="3">
    <source>
        <dbReference type="PROSITE-ProRule" id="PRU00192"/>
    </source>
</evidence>
<dbReference type="Gene3D" id="1.20.58.740">
    <property type="match status" value="1"/>
</dbReference>
<dbReference type="InterPro" id="IPR057500">
    <property type="entry name" value="C2_DCK1_4th"/>
</dbReference>
<sequence>MEQPAIWYPLPVCSHGVAKKSHTPTPSPASSALPLRLGDELFVLEQSSPTDPAWYRGYLISQQPLSDVGISVIFGNLDPRIAVGIFPASCVTLADSENTSIAPQSHSPLPFADNDSALPADLPILAEITAALKEWCPQHMHELFRSQSPNNAKLATLSTLIADLAQTRKSLLLNLLSEIDKSEAIKSAVWTLVRGNKLISGDIIVRDETSGAVRTGRDDDDLVQLFRDQQVMALSTHSYARQWSAHAASESSGAKDLLHLMMRVSGFAGTWDDGMYARFYICDKKRIISEAVQVDSGSADFKALFVDLPPAVAKDDIFMVVEVYETIYMTTQMQPVRPAEQGQRTLFDGPINAEQSVAPQPQSYTIQGRRGVAVGIVDVGRVLREKAELEREMVIRMFVAKQVEGASNEVRGGWGTIRTRLAQGSADGIQRSPKLDKVHVSFRAFASPNWLVMTTALPSLFSDLAASPKTLFATSSTVTRDELYLTLGGVSFASHVVRSKSLYYLTLSPQQPVPIMFRDSEQQKPSSTWTSCVVGRDEKVGESVCISPLSRSTDVVITVHTVDGRVIGRTVFPLWVGGVIAKDGPRTLSVTNSQGLRIGTLDISSCLVSTARSADETLLALNQWRRVPTSANGQTALLNVLRQIDYVDESEIIKLLPEVLDSLFGILAWKKGNIDFEDSVFAALVHVVDVISQKGVNVKSMLDDYIQGHFNYPIALAPLLYGYQRLLSNHVDPDVGVYVRSLLKIGKYILRFISVSWDKYQSQESISIALGTFPKVLRHLFQQLCRIVEQDESDYADLDTAATIVAHQTLALDHFAEYLPELKSFFTDSELLEFAIDFMESSASGCSSNPQLVMHRLILLQSYTTLWLFSSSDVEVRKELASQTIVWIRPYLSVPTDADVATPAAWNAWKVKVRLCCSVLAHQFRILWSLRESCAEICGLYVRLLPEIAATFVALQRELKNPVIRAVAGPKFKHEFSVLFPETFPFPAPRPVDTSSKKMPFDELLIELTLLQAVLSEFATYDAGAGGNGGEALTEHQAITLMTNVLSMCDAVIRGDALPTNWISVYIFLHRSILSCLEFISLVLVEYFVPHNNGEGTEDEQVVYIWYRFFRTLMDLVGSEALAMEFFAEQKRRAVWAVAGDVRERGALLLSKMWDAIGNDASGQETLYKLRRVGGFQTRFVTHKWCDGFALVGQIVELWGSQHEVLRVHALGVLRSMIVCEWNARKRLDDIQSDIIDALERMFHKNASLMADSFSKATFVDMLFGLFPVSDDPLCIEVNKMLTSVSRLLDLLVDLHSLPDSNAYNDDRILCTLNLMQFLKDLDREDAFVRYVHQLIHMQELNGHYAEAGLALGLHAVMYEWRTDVQLPALVDPKLLAQTSFDRRESLYLQMVKYFALGNAPELALSIYKELARVYESIAFDLDKLATVSASIAKIYREELSTSAAARPQPQFFRVAYHGLGFHRALRGKQFIVQGKRWEKLAEFTDRLQNVYPEARVVTTAKSTPIAANKHVSSASTLSTTSSSTIGDTEAANAEGQFLQITAVSPEPTDALAGAVGIGPNERDFFLRSDLRRFSVSRPVKSVANAARASCNPADIWVEKTVFVTKEAFPTILRRSVIQSSEVTRVSPLTNAADSVIRKTSEILHVARQALSQTDESHSAQLSMVVSGAVDAPVNGGVQQYRALLAIYASDDDAESREQKKRLDSAIVDYVAMLKYALLVHARVVSSALRPLHDSLVVLFERNFKAELRHLADEGRVIDGMDIISGTRAGRASEDAKSVLSVLTPQTTVMSAASSQQWPESSSTTMLPHSSMSKSATPSAVAGTPATSSLPSMQLSHTSTTSLPLDRNASTSNISVSVTNLSQQETAPSISANKAPSAIVGQNSIASRMGRRISKMKLGSTKQHHRSVTTLGSFVEK</sequence>
<dbReference type="Gene3D" id="1.25.40.410">
    <property type="match status" value="1"/>
</dbReference>
<dbReference type="Proteomes" id="UP000094385">
    <property type="component" value="Unassembled WGS sequence"/>
</dbReference>
<comment type="similarity">
    <text evidence="4">Belongs to the DOCK family.</text>
</comment>
<keyword evidence="1 3" id="KW-0728">SH3 domain</keyword>
<feature type="domain" description="SH3" evidence="6">
    <location>
        <begin position="11"/>
        <end position="96"/>
    </location>
</feature>
<dbReference type="Pfam" id="PF25338">
    <property type="entry name" value="C2_DCK_4th"/>
    <property type="match status" value="1"/>
</dbReference>
<reference evidence="8 9" key="1">
    <citation type="journal article" date="2016" name="Proc. Natl. Acad. Sci. U.S.A.">
        <title>Comparative genomics of biotechnologically important yeasts.</title>
        <authorList>
            <person name="Riley R."/>
            <person name="Haridas S."/>
            <person name="Wolfe K.H."/>
            <person name="Lopes M.R."/>
            <person name="Hittinger C.T."/>
            <person name="Goeker M."/>
            <person name="Salamov A.A."/>
            <person name="Wisecaver J.H."/>
            <person name="Long T.M."/>
            <person name="Calvey C.H."/>
            <person name="Aerts A.L."/>
            <person name="Barry K.W."/>
            <person name="Choi C."/>
            <person name="Clum A."/>
            <person name="Coughlan A.Y."/>
            <person name="Deshpande S."/>
            <person name="Douglass A.P."/>
            <person name="Hanson S.J."/>
            <person name="Klenk H.-P."/>
            <person name="LaButti K.M."/>
            <person name="Lapidus A."/>
            <person name="Lindquist E.A."/>
            <person name="Lipzen A.M."/>
            <person name="Meier-Kolthoff J.P."/>
            <person name="Ohm R.A."/>
            <person name="Otillar R.P."/>
            <person name="Pangilinan J.L."/>
            <person name="Peng Y."/>
            <person name="Rokas A."/>
            <person name="Rosa C.A."/>
            <person name="Scheuner C."/>
            <person name="Sibirny A.A."/>
            <person name="Slot J.C."/>
            <person name="Stielow J.B."/>
            <person name="Sun H."/>
            <person name="Kurtzman C.P."/>
            <person name="Blackwell M."/>
            <person name="Grigoriev I.V."/>
            <person name="Jeffries T.W."/>
        </authorList>
    </citation>
    <scope>NUCLEOTIDE SEQUENCE [LARGE SCALE GENOMIC DNA]</scope>
    <source>
        <strain evidence="8 9">NRRL Y-11557</strain>
    </source>
</reference>
<evidence type="ECO:0000256" key="5">
    <source>
        <dbReference type="SAM" id="MobiDB-lite"/>
    </source>
</evidence>
<dbReference type="InterPro" id="IPR036028">
    <property type="entry name" value="SH3-like_dom_sf"/>
</dbReference>
<dbReference type="InterPro" id="IPR043162">
    <property type="entry name" value="DOCK_C_lobe_C"/>
</dbReference>
<dbReference type="GO" id="GO:0031267">
    <property type="term" value="F:small GTPase binding"/>
    <property type="evidence" value="ECO:0007669"/>
    <property type="project" value="TreeGrafter"/>
</dbReference>
<dbReference type="InterPro" id="IPR046773">
    <property type="entry name" value="DOCKER_Lobe_C"/>
</dbReference>
<keyword evidence="9" id="KW-1185">Reference proteome</keyword>